<gene>
    <name evidence="4" type="ORF">g.5764</name>
</gene>
<evidence type="ECO:0000256" key="1">
    <source>
        <dbReference type="SAM" id="MobiDB-lite"/>
    </source>
</evidence>
<feature type="compositionally biased region" description="Basic and acidic residues" evidence="1">
    <location>
        <begin position="397"/>
        <end position="407"/>
    </location>
</feature>
<protein>
    <recommendedName>
        <fullName evidence="3">Mutator-like transposase domain-containing protein</fullName>
    </recommendedName>
</protein>
<evidence type="ECO:0000313" key="4">
    <source>
        <dbReference type="EMBL" id="JAT32720.1"/>
    </source>
</evidence>
<dbReference type="PANTHER" id="PTHR46609">
    <property type="entry name" value="EXONUCLEASE, PHAGE-TYPE/RECB, C-TERMINAL DOMAIN-CONTAINING PROTEIN"/>
    <property type="match status" value="1"/>
</dbReference>
<keyword evidence="2" id="KW-0732">Signal</keyword>
<feature type="chain" id="PRO_5008588031" description="Mutator-like transposase domain-containing protein" evidence="2">
    <location>
        <begin position="19"/>
        <end position="407"/>
    </location>
</feature>
<dbReference type="AlphaFoldDB" id="A0A1B6M9W4"/>
<sequence>MTCCIFCIFVLFQAAIVGYHTRQVLYFGVKNKYCVTCARKPENKNHTCFKNWNGSSSSMEAATIVEGFLTSEEMYNVQYARMIADGDSSVYNSILEARPYKNLTVKKIECRNHMLRNYCNKLKDVATTSVHKEVSNVDRGLHLKMRRILGGRIMRLRTAVTKAIQHRKVEEGEMKEKAEKLRLDIVNGPSHVFGEHLHCKSRGYFCNGPKEDETNYIADLKASGVYHKIMEAVNVLADHSSHLIYDVDSNMVEHYNSVVARFTGGKRINCVQRGSYQMRCAAAVVSHNTSQPFYKLHKTLLKSSPGVYTKRLETRHVAKISKRAERERMKPRARRCLKLTPKAGDSDYGPMAKKPDMEAAMFQSKLEEHMKILQKTRNEIDELERNTRGQSDSPEWFEERRIRLTAS</sequence>
<reference evidence="4" key="1">
    <citation type="submission" date="2015-11" db="EMBL/GenBank/DDBJ databases">
        <title>De novo transcriptome assembly of four potential Pierce s Disease insect vectors from Arizona vineyards.</title>
        <authorList>
            <person name="Tassone E.E."/>
        </authorList>
    </citation>
    <scope>NUCLEOTIDE SEQUENCE</scope>
</reference>
<dbReference type="InterPro" id="IPR051703">
    <property type="entry name" value="NF-kappa-B_Signaling_Reg"/>
</dbReference>
<name>A0A1B6M9W4_9HEMI</name>
<evidence type="ECO:0000259" key="3">
    <source>
        <dbReference type="Pfam" id="PF20700"/>
    </source>
</evidence>
<dbReference type="PANTHER" id="PTHR46609:SF8">
    <property type="entry name" value="YQAJ VIRAL RECOMBINASE DOMAIN-CONTAINING PROTEIN"/>
    <property type="match status" value="1"/>
</dbReference>
<dbReference type="Pfam" id="PF20700">
    <property type="entry name" value="Mutator"/>
    <property type="match status" value="1"/>
</dbReference>
<feature type="domain" description="Mutator-like transposase" evidence="3">
    <location>
        <begin position="14"/>
        <end position="206"/>
    </location>
</feature>
<feature type="compositionally biased region" description="Basic and acidic residues" evidence="1">
    <location>
        <begin position="377"/>
        <end position="387"/>
    </location>
</feature>
<dbReference type="InterPro" id="IPR049012">
    <property type="entry name" value="Mutator_transp_dom"/>
</dbReference>
<proteinExistence type="predicted"/>
<accession>A0A1B6M9W4</accession>
<feature type="region of interest" description="Disordered" evidence="1">
    <location>
        <begin position="377"/>
        <end position="407"/>
    </location>
</feature>
<feature type="signal peptide" evidence="2">
    <location>
        <begin position="1"/>
        <end position="18"/>
    </location>
</feature>
<evidence type="ECO:0000256" key="2">
    <source>
        <dbReference type="SAM" id="SignalP"/>
    </source>
</evidence>
<dbReference type="EMBL" id="GEBQ01007257">
    <property type="protein sequence ID" value="JAT32720.1"/>
    <property type="molecule type" value="Transcribed_RNA"/>
</dbReference>
<organism evidence="4">
    <name type="scientific">Graphocephala atropunctata</name>
    <dbReference type="NCBI Taxonomy" id="36148"/>
    <lineage>
        <taxon>Eukaryota</taxon>
        <taxon>Metazoa</taxon>
        <taxon>Ecdysozoa</taxon>
        <taxon>Arthropoda</taxon>
        <taxon>Hexapoda</taxon>
        <taxon>Insecta</taxon>
        <taxon>Pterygota</taxon>
        <taxon>Neoptera</taxon>
        <taxon>Paraneoptera</taxon>
        <taxon>Hemiptera</taxon>
        <taxon>Auchenorrhyncha</taxon>
        <taxon>Membracoidea</taxon>
        <taxon>Cicadellidae</taxon>
        <taxon>Cicadellinae</taxon>
        <taxon>Cicadellini</taxon>
        <taxon>Graphocephala</taxon>
    </lineage>
</organism>
<feature type="non-terminal residue" evidence="4">
    <location>
        <position position="407"/>
    </location>
</feature>